<reference evidence="1" key="1">
    <citation type="submission" date="2020-07" db="EMBL/GenBank/DDBJ databases">
        <title>Huge and variable diversity of episymbiotic CPR bacteria and DPANN archaea in groundwater ecosystems.</title>
        <authorList>
            <person name="He C.Y."/>
            <person name="Keren R."/>
            <person name="Whittaker M."/>
            <person name="Farag I.F."/>
            <person name="Doudna J."/>
            <person name="Cate J.H.D."/>
            <person name="Banfield J.F."/>
        </authorList>
    </citation>
    <scope>NUCLEOTIDE SEQUENCE</scope>
    <source>
        <strain evidence="1">NC_groundwater_763_Ag_S-0.2um_68_21</strain>
    </source>
</reference>
<comment type="caution">
    <text evidence="1">The sequence shown here is derived from an EMBL/GenBank/DDBJ whole genome shotgun (WGS) entry which is preliminary data.</text>
</comment>
<dbReference type="EMBL" id="JACPUR010000001">
    <property type="protein sequence ID" value="MBI3126075.1"/>
    <property type="molecule type" value="Genomic_DNA"/>
</dbReference>
<name>A0A932HUU0_UNCTE</name>
<dbReference type="AlphaFoldDB" id="A0A932HUU0"/>
<gene>
    <name evidence="1" type="ORF">HYZ11_00535</name>
</gene>
<evidence type="ECO:0000313" key="2">
    <source>
        <dbReference type="Proteomes" id="UP000782312"/>
    </source>
</evidence>
<proteinExistence type="predicted"/>
<evidence type="ECO:0000313" key="1">
    <source>
        <dbReference type="EMBL" id="MBI3126075.1"/>
    </source>
</evidence>
<sequence>MGRCRFCNSMAYGSCTLSPHKKHEHDNDEKKCVFCGSAAYGSCPQSPVKKHRHGSGANKCVWCGSTATGRGCAHGPSRVHEK</sequence>
<protein>
    <submittedName>
        <fullName evidence="1">Uncharacterized protein</fullName>
    </submittedName>
</protein>
<dbReference type="Proteomes" id="UP000782312">
    <property type="component" value="Unassembled WGS sequence"/>
</dbReference>
<organism evidence="1 2">
    <name type="scientific">Tectimicrobiota bacterium</name>
    <dbReference type="NCBI Taxonomy" id="2528274"/>
    <lineage>
        <taxon>Bacteria</taxon>
        <taxon>Pseudomonadati</taxon>
        <taxon>Nitrospinota/Tectimicrobiota group</taxon>
        <taxon>Candidatus Tectimicrobiota</taxon>
    </lineage>
</organism>
<accession>A0A932HUU0</accession>